<evidence type="ECO:0000313" key="3">
    <source>
        <dbReference type="Proteomes" id="UP000605676"/>
    </source>
</evidence>
<protein>
    <submittedName>
        <fullName evidence="2">Uncharacterized protein</fullName>
    </submittedName>
</protein>
<feature type="transmembrane region" description="Helical" evidence="1">
    <location>
        <begin position="50"/>
        <end position="70"/>
    </location>
</feature>
<comment type="caution">
    <text evidence="2">The sequence shown here is derived from an EMBL/GenBank/DDBJ whole genome shotgun (WGS) entry which is preliminary data.</text>
</comment>
<evidence type="ECO:0000313" key="2">
    <source>
        <dbReference type="EMBL" id="MBK3518134.1"/>
    </source>
</evidence>
<sequence>MRQQIDQYWRRRKSDNHPEKDGLRCLFSSFSFNRINVEILIVFKYIKEDLIFISGLFFVSFLMHPPQIIANTYSNPNQIMWELSHTKQLANEG</sequence>
<keyword evidence="1" id="KW-0812">Transmembrane</keyword>
<organism evidence="2 3">
    <name type="scientific">Carboxylicivirga marina</name>
    <dbReference type="NCBI Taxonomy" id="2800988"/>
    <lineage>
        <taxon>Bacteria</taxon>
        <taxon>Pseudomonadati</taxon>
        <taxon>Bacteroidota</taxon>
        <taxon>Bacteroidia</taxon>
        <taxon>Marinilabiliales</taxon>
        <taxon>Marinilabiliaceae</taxon>
        <taxon>Carboxylicivirga</taxon>
    </lineage>
</organism>
<keyword evidence="1" id="KW-0472">Membrane</keyword>
<keyword evidence="1" id="KW-1133">Transmembrane helix</keyword>
<evidence type="ECO:0000256" key="1">
    <source>
        <dbReference type="SAM" id="Phobius"/>
    </source>
</evidence>
<dbReference type="EMBL" id="JAENRR010000027">
    <property type="protein sequence ID" value="MBK3518134.1"/>
    <property type="molecule type" value="Genomic_DNA"/>
</dbReference>
<reference evidence="2 3" key="1">
    <citation type="submission" date="2021-01" db="EMBL/GenBank/DDBJ databases">
        <title>Carboxyliciviraga sp.nov., isolated from coastal sediments.</title>
        <authorList>
            <person name="Lu D."/>
            <person name="Zhang T."/>
        </authorList>
    </citation>
    <scope>NUCLEOTIDE SEQUENCE [LARGE SCALE GENOMIC DNA]</scope>
    <source>
        <strain evidence="2 3">N1Y132</strain>
    </source>
</reference>
<dbReference type="RefSeq" id="WP_200465360.1">
    <property type="nucleotide sequence ID" value="NZ_JAENRR010000027.1"/>
</dbReference>
<gene>
    <name evidence="2" type="ORF">JIV24_12385</name>
</gene>
<proteinExistence type="predicted"/>
<dbReference type="Proteomes" id="UP000605676">
    <property type="component" value="Unassembled WGS sequence"/>
</dbReference>
<accession>A0ABS1HLU5</accession>
<keyword evidence="3" id="KW-1185">Reference proteome</keyword>
<name>A0ABS1HLU5_9BACT</name>